<keyword evidence="1" id="KW-0472">Membrane</keyword>
<gene>
    <name evidence="2" type="ORF">D1Z90_04855</name>
</gene>
<keyword evidence="3" id="KW-1185">Reference proteome</keyword>
<accession>A0A418YI11</accession>
<keyword evidence="1" id="KW-0812">Transmembrane</keyword>
<keyword evidence="1" id="KW-1133">Transmembrane helix</keyword>
<dbReference type="OrthoDB" id="6227360at2"/>
<feature type="transmembrane region" description="Helical" evidence="1">
    <location>
        <begin position="20"/>
        <end position="37"/>
    </location>
</feature>
<dbReference type="AlphaFoldDB" id="A0A418YI11"/>
<reference evidence="2 3" key="1">
    <citation type="submission" date="2018-09" db="EMBL/GenBank/DDBJ databases">
        <authorList>
            <person name="Wang F."/>
        </authorList>
    </citation>
    <scope>NUCLEOTIDE SEQUENCE [LARGE SCALE GENOMIC DNA]</scope>
    <source>
        <strain evidence="2 3">PLHSC7-2</strain>
    </source>
</reference>
<evidence type="ECO:0000313" key="2">
    <source>
        <dbReference type="EMBL" id="RJG49977.1"/>
    </source>
</evidence>
<proteinExistence type="predicted"/>
<organism evidence="2 3">
    <name type="scientific">Motilimonas pumila</name>
    <dbReference type="NCBI Taxonomy" id="2303987"/>
    <lineage>
        <taxon>Bacteria</taxon>
        <taxon>Pseudomonadati</taxon>
        <taxon>Pseudomonadota</taxon>
        <taxon>Gammaproteobacteria</taxon>
        <taxon>Alteromonadales</taxon>
        <taxon>Alteromonadales genera incertae sedis</taxon>
        <taxon>Motilimonas</taxon>
    </lineage>
</organism>
<dbReference type="Proteomes" id="UP000283255">
    <property type="component" value="Unassembled WGS sequence"/>
</dbReference>
<sequence length="164" mass="18696">MNAKAEMIEILRSFGIKQVLWTVVLTLVLVFLFYYQSQRSVIDQTSLELTSNRFSQAVAEIHLQWLKEGKPKQLNWNEKQVFLSDEGWPVSLNDKNVGLNCALLWQGFIDEQLELNQKALNINVLPDTGGKDAGCIYYLPDVMGFEYWSKSGSVTLKSMGETLQ</sequence>
<evidence type="ECO:0008006" key="4">
    <source>
        <dbReference type="Google" id="ProtNLM"/>
    </source>
</evidence>
<reference evidence="2 3" key="2">
    <citation type="submission" date="2019-01" db="EMBL/GenBank/DDBJ databases">
        <title>Motilimonas pumilus sp. nov., isolated from the gut of sea cucumber (Apostichopus japonicus).</title>
        <authorList>
            <person name="Wang F.-Q."/>
            <person name="Ren L.-H."/>
            <person name="Lin Y.-W."/>
            <person name="Sun G.-H."/>
            <person name="Du Z.-J."/>
            <person name="Zhao J.-X."/>
            <person name="Liu X.-J."/>
            <person name="Liu L.-J."/>
        </authorList>
    </citation>
    <scope>NUCLEOTIDE SEQUENCE [LARGE SCALE GENOMIC DNA]</scope>
    <source>
        <strain evidence="2 3">PLHSC7-2</strain>
    </source>
</reference>
<comment type="caution">
    <text evidence="2">The sequence shown here is derived from an EMBL/GenBank/DDBJ whole genome shotgun (WGS) entry which is preliminary data.</text>
</comment>
<evidence type="ECO:0000313" key="3">
    <source>
        <dbReference type="Proteomes" id="UP000283255"/>
    </source>
</evidence>
<name>A0A418YI11_9GAMM</name>
<dbReference type="RefSeq" id="WP_119909623.1">
    <property type="nucleotide sequence ID" value="NZ_QZCH01000003.1"/>
</dbReference>
<evidence type="ECO:0000256" key="1">
    <source>
        <dbReference type="SAM" id="Phobius"/>
    </source>
</evidence>
<protein>
    <recommendedName>
        <fullName evidence="4">MSHA biogenesis protein MshF</fullName>
    </recommendedName>
</protein>
<dbReference type="EMBL" id="QZCH01000003">
    <property type="protein sequence ID" value="RJG49977.1"/>
    <property type="molecule type" value="Genomic_DNA"/>
</dbReference>